<evidence type="ECO:0000313" key="2">
    <source>
        <dbReference type="Proteomes" id="UP000479132"/>
    </source>
</evidence>
<comment type="caution">
    <text evidence="1">The sequence shown here is derived from an EMBL/GenBank/DDBJ whole genome shotgun (WGS) entry which is preliminary data.</text>
</comment>
<protein>
    <submittedName>
        <fullName evidence="1">DUF1905 domain-containing protein</fullName>
    </submittedName>
</protein>
<dbReference type="Pfam" id="PF13376">
    <property type="entry name" value="OmdA"/>
    <property type="match status" value="1"/>
</dbReference>
<dbReference type="Gene3D" id="2.40.30.100">
    <property type="entry name" value="AF2212/PG0164-like"/>
    <property type="match status" value="1"/>
</dbReference>
<reference evidence="1 2" key="1">
    <citation type="submission" date="2020-02" db="EMBL/GenBank/DDBJ databases">
        <title>Aliifodinibius halophilus 2W32, complete genome.</title>
        <authorList>
            <person name="Li Y."/>
            <person name="Wu S."/>
        </authorList>
    </citation>
    <scope>NUCLEOTIDE SEQUENCE [LARGE SCALE GENOMIC DNA]</scope>
    <source>
        <strain evidence="1 2">2W32</strain>
    </source>
</reference>
<dbReference type="Pfam" id="PF08922">
    <property type="entry name" value="DUF1905"/>
    <property type="match status" value="1"/>
</dbReference>
<dbReference type="AlphaFoldDB" id="A0A6M1T051"/>
<accession>A0A6M1T051</accession>
<dbReference type="InterPro" id="IPR037079">
    <property type="entry name" value="AF2212/PG0164-like_sf"/>
</dbReference>
<dbReference type="InterPro" id="IPR015018">
    <property type="entry name" value="DUF1905"/>
</dbReference>
<dbReference type="Proteomes" id="UP000479132">
    <property type="component" value="Unassembled WGS sequence"/>
</dbReference>
<gene>
    <name evidence="1" type="ORF">G3569_03135</name>
</gene>
<name>A0A6M1T051_9BACT</name>
<sequence>MDMEEALLVDRKALLQKFSGKGGWTYADLPEISPDGNRPFGWLVVKGSIDDYVLSQHKLMAKGDGNLFLSVSAKIRKAIGKEAGDYVQITLYRDESPVEIPEEVIWCFEMEPPEVLENFRAFKESEKKAYLDWIYEAEKEETRVRRITKMLERVSKNKTFHQD</sequence>
<dbReference type="EMBL" id="JAALLS010000002">
    <property type="protein sequence ID" value="NGP87337.1"/>
    <property type="molecule type" value="Genomic_DNA"/>
</dbReference>
<evidence type="ECO:0000313" key="1">
    <source>
        <dbReference type="EMBL" id="NGP87337.1"/>
    </source>
</evidence>
<keyword evidence="2" id="KW-1185">Reference proteome</keyword>
<organism evidence="1 2">
    <name type="scientific">Fodinibius halophilus</name>
    <dbReference type="NCBI Taxonomy" id="1736908"/>
    <lineage>
        <taxon>Bacteria</taxon>
        <taxon>Pseudomonadati</taxon>
        <taxon>Balneolota</taxon>
        <taxon>Balneolia</taxon>
        <taxon>Balneolales</taxon>
        <taxon>Balneolaceae</taxon>
        <taxon>Fodinibius</taxon>
    </lineage>
</organism>
<dbReference type="SUPFAM" id="SSF141694">
    <property type="entry name" value="AF2212/PG0164-like"/>
    <property type="match status" value="1"/>
</dbReference>
<proteinExistence type="predicted"/>